<dbReference type="Proteomes" id="UP000663869">
    <property type="component" value="Unassembled WGS sequence"/>
</dbReference>
<reference evidence="1" key="1">
    <citation type="submission" date="2021-02" db="EMBL/GenBank/DDBJ databases">
        <authorList>
            <person name="Nowell W R."/>
        </authorList>
    </citation>
    <scope>NUCLEOTIDE SEQUENCE</scope>
</reference>
<evidence type="ECO:0008006" key="4">
    <source>
        <dbReference type="Google" id="ProtNLM"/>
    </source>
</evidence>
<organism evidence="1 3">
    <name type="scientific">Rotaria socialis</name>
    <dbReference type="NCBI Taxonomy" id="392032"/>
    <lineage>
        <taxon>Eukaryota</taxon>
        <taxon>Metazoa</taxon>
        <taxon>Spiralia</taxon>
        <taxon>Gnathifera</taxon>
        <taxon>Rotifera</taxon>
        <taxon>Eurotatoria</taxon>
        <taxon>Bdelloidea</taxon>
        <taxon>Philodinida</taxon>
        <taxon>Philodinidae</taxon>
        <taxon>Rotaria</taxon>
    </lineage>
</organism>
<dbReference type="EMBL" id="CAJNYU010004312">
    <property type="protein sequence ID" value="CAF3742998.1"/>
    <property type="molecule type" value="Genomic_DNA"/>
</dbReference>
<evidence type="ECO:0000313" key="1">
    <source>
        <dbReference type="EMBL" id="CAF3742998.1"/>
    </source>
</evidence>
<comment type="caution">
    <text evidence="1">The sequence shown here is derived from an EMBL/GenBank/DDBJ whole genome shotgun (WGS) entry which is preliminary data.</text>
</comment>
<accession>A0A818XNF8</accession>
<dbReference type="Pfam" id="PF13450">
    <property type="entry name" value="NAD_binding_8"/>
    <property type="match status" value="1"/>
</dbReference>
<dbReference type="EMBL" id="CAJOBQ010002134">
    <property type="protein sequence ID" value="CAF4541209.1"/>
    <property type="molecule type" value="Genomic_DNA"/>
</dbReference>
<name>A0A818XNF8_9BILA</name>
<protein>
    <recommendedName>
        <fullName evidence="4">Amine oxidase domain-containing protein</fullName>
    </recommendedName>
</protein>
<dbReference type="Gene3D" id="3.50.50.60">
    <property type="entry name" value="FAD/NAD(P)-binding domain"/>
    <property type="match status" value="1"/>
</dbReference>
<evidence type="ECO:0000313" key="3">
    <source>
        <dbReference type="Proteomes" id="UP000663869"/>
    </source>
</evidence>
<dbReference type="Proteomes" id="UP000663862">
    <property type="component" value="Unassembled WGS sequence"/>
</dbReference>
<evidence type="ECO:0000313" key="2">
    <source>
        <dbReference type="EMBL" id="CAF4541209.1"/>
    </source>
</evidence>
<dbReference type="InterPro" id="IPR036188">
    <property type="entry name" value="FAD/NAD-bd_sf"/>
</dbReference>
<dbReference type="SUPFAM" id="SSF51971">
    <property type="entry name" value="Nucleotide-binding domain"/>
    <property type="match status" value="1"/>
</dbReference>
<dbReference type="AlphaFoldDB" id="A0A818XNF8"/>
<proteinExistence type="predicted"/>
<gene>
    <name evidence="1" type="ORF">FME351_LOCUS30383</name>
    <name evidence="2" type="ORF">TSG867_LOCUS23993</name>
</gene>
<sequence>MDLFAIPNSTVENELGTTSVTNRTKMRNTKEYDVIIIGAGFADLIAVHELSCRCRSVLIIETQDRIGRRTFIAQIDNQSHEIGGTRIHWSQPHIWTEITLYRNVDEVFGRSIFPWPHTSLTVAQAIQTYDCLTMQQRSEQISTSLVTTTGAAAADDDDDNDDDKDMCQILDAYLSINTSQDDLRESGFLDHLSFWALDDCDVMRTCDKTSR</sequence>